<comment type="caution">
    <text evidence="9">The sequence shown here is derived from an EMBL/GenBank/DDBJ whole genome shotgun (WGS) entry which is preliminary data.</text>
</comment>
<dbReference type="SUPFAM" id="SSF144091">
    <property type="entry name" value="Rhomboid-like"/>
    <property type="match status" value="1"/>
</dbReference>
<dbReference type="AlphaFoldDB" id="A0A7K0CTP0"/>
<feature type="transmembrane region" description="Helical" evidence="7">
    <location>
        <begin position="228"/>
        <end position="246"/>
    </location>
</feature>
<name>A0A7K0CTP0_9ACTN</name>
<dbReference type="PANTHER" id="PTHR43731:SF14">
    <property type="entry name" value="PRESENILIN-ASSOCIATED RHOMBOID-LIKE PROTEIN, MITOCHONDRIAL"/>
    <property type="match status" value="1"/>
</dbReference>
<dbReference type="GO" id="GO:0016020">
    <property type="term" value="C:membrane"/>
    <property type="evidence" value="ECO:0007669"/>
    <property type="project" value="UniProtKB-SubCell"/>
</dbReference>
<feature type="transmembrane region" description="Helical" evidence="7">
    <location>
        <begin position="252"/>
        <end position="269"/>
    </location>
</feature>
<feature type="transmembrane region" description="Helical" evidence="7">
    <location>
        <begin position="180"/>
        <end position="198"/>
    </location>
</feature>
<evidence type="ECO:0000313" key="9">
    <source>
        <dbReference type="EMBL" id="MQY16372.1"/>
    </source>
</evidence>
<dbReference type="EC" id="3.4.21.105" evidence="9"/>
<feature type="transmembrane region" description="Helical" evidence="7">
    <location>
        <begin position="276"/>
        <end position="295"/>
    </location>
</feature>
<comment type="subcellular location">
    <subcellularLocation>
        <location evidence="1">Membrane</location>
        <topology evidence="1">Multi-pass membrane protein</topology>
    </subcellularLocation>
</comment>
<accession>A0A7K0CTP0</accession>
<comment type="similarity">
    <text evidence="2">Belongs to the peptidase S54 family.</text>
</comment>
<dbReference type="GO" id="GO:0006508">
    <property type="term" value="P:proteolysis"/>
    <property type="evidence" value="ECO:0007669"/>
    <property type="project" value="UniProtKB-KW"/>
</dbReference>
<keyword evidence="3 7" id="KW-0812">Transmembrane</keyword>
<dbReference type="PANTHER" id="PTHR43731">
    <property type="entry name" value="RHOMBOID PROTEASE"/>
    <property type="match status" value="1"/>
</dbReference>
<reference evidence="9 10" key="1">
    <citation type="submission" date="2019-10" db="EMBL/GenBank/DDBJ databases">
        <title>Streptomyces smaragdinus sp. nov. and Streptomyces fabii sp. nov., isolated from the gut of fungus growing-termite Macrotermes natalensis.</title>
        <authorList>
            <person name="Schwitalla J."/>
            <person name="Benndorf R."/>
            <person name="Martin K."/>
            <person name="De Beer W."/>
            <person name="Kaster A.-K."/>
            <person name="Vollmers J."/>
            <person name="Poulsen M."/>
            <person name="Beemelmanns C."/>
        </authorList>
    </citation>
    <scope>NUCLEOTIDE SEQUENCE [LARGE SCALE GENOMIC DNA]</scope>
    <source>
        <strain evidence="9 10">RB5</strain>
    </source>
</reference>
<dbReference type="GO" id="GO:0004252">
    <property type="term" value="F:serine-type endopeptidase activity"/>
    <property type="evidence" value="ECO:0007669"/>
    <property type="project" value="InterPro"/>
</dbReference>
<evidence type="ECO:0000256" key="5">
    <source>
        <dbReference type="ARBA" id="ARBA00022989"/>
    </source>
</evidence>
<dbReference type="InterPro" id="IPR035952">
    <property type="entry name" value="Rhomboid-like_sf"/>
</dbReference>
<evidence type="ECO:0000256" key="3">
    <source>
        <dbReference type="ARBA" id="ARBA00022692"/>
    </source>
</evidence>
<organism evidence="9 10">
    <name type="scientific">Streptomyces smaragdinus</name>
    <dbReference type="NCBI Taxonomy" id="2585196"/>
    <lineage>
        <taxon>Bacteria</taxon>
        <taxon>Bacillati</taxon>
        <taxon>Actinomycetota</taxon>
        <taxon>Actinomycetes</taxon>
        <taxon>Kitasatosporales</taxon>
        <taxon>Streptomycetaceae</taxon>
        <taxon>Streptomyces</taxon>
    </lineage>
</organism>
<evidence type="ECO:0000256" key="2">
    <source>
        <dbReference type="ARBA" id="ARBA00009045"/>
    </source>
</evidence>
<proteinExistence type="inferred from homology"/>
<keyword evidence="10" id="KW-1185">Reference proteome</keyword>
<dbReference type="Pfam" id="PF01694">
    <property type="entry name" value="Rhomboid"/>
    <property type="match status" value="1"/>
</dbReference>
<evidence type="ECO:0000256" key="6">
    <source>
        <dbReference type="ARBA" id="ARBA00023136"/>
    </source>
</evidence>
<sequence>MEASSTPTPEDGRAAPPECYRHPGRETHVRCTRCERYICPDCMREAAVGFQCPECVNEGNKGVRHARTVFGATIRRDFTPVVTYALIGLTVLGYVLEIIGGDDFVRRFYEWGGVVETTGGGTYTFPDTAVSGGEWYRLITYAFLHQQPTHGAGVLHILMNMYLVWQLGPVIEEGLGRVRYLALYLLSAFGGGVLAYVISPESAVVGASGAVFGLMACYFLMTRRNGRPDTPILMACLIWLVISANYTSWEGHLGGLLAGGAVAYAYAYAPQKHRAVLHVAACAGVFVVLAALTAVKTAALT</sequence>
<dbReference type="Gene3D" id="1.20.1540.10">
    <property type="entry name" value="Rhomboid-like"/>
    <property type="match status" value="1"/>
</dbReference>
<evidence type="ECO:0000259" key="8">
    <source>
        <dbReference type="Pfam" id="PF01694"/>
    </source>
</evidence>
<protein>
    <submittedName>
        <fullName evidence="9">Rhomboid protease GlpG</fullName>
        <ecNumber evidence="9">3.4.21.105</ecNumber>
    </submittedName>
</protein>
<dbReference type="Proteomes" id="UP000466345">
    <property type="component" value="Unassembled WGS sequence"/>
</dbReference>
<keyword evidence="5 7" id="KW-1133">Transmembrane helix</keyword>
<evidence type="ECO:0000256" key="7">
    <source>
        <dbReference type="SAM" id="Phobius"/>
    </source>
</evidence>
<dbReference type="RefSeq" id="WP_153457145.1">
    <property type="nucleotide sequence ID" value="NZ_WEGJ01000053.1"/>
</dbReference>
<keyword evidence="6 7" id="KW-0472">Membrane</keyword>
<gene>
    <name evidence="9" type="primary">glpG</name>
    <name evidence="9" type="ORF">SRB5_65700</name>
</gene>
<feature type="domain" description="Peptidase S54 rhomboid" evidence="8">
    <location>
        <begin position="133"/>
        <end position="266"/>
    </location>
</feature>
<feature type="transmembrane region" description="Helical" evidence="7">
    <location>
        <begin position="204"/>
        <end position="221"/>
    </location>
</feature>
<dbReference type="InterPro" id="IPR022764">
    <property type="entry name" value="Peptidase_S54_rhomboid_dom"/>
</dbReference>
<dbReference type="InterPro" id="IPR050925">
    <property type="entry name" value="Rhomboid_protease_S54"/>
</dbReference>
<keyword evidence="9" id="KW-0645">Protease</keyword>
<keyword evidence="4 9" id="KW-0378">Hydrolase</keyword>
<dbReference type="OrthoDB" id="9807874at2"/>
<dbReference type="EMBL" id="WEGJ01000053">
    <property type="protein sequence ID" value="MQY16372.1"/>
    <property type="molecule type" value="Genomic_DNA"/>
</dbReference>
<evidence type="ECO:0000256" key="4">
    <source>
        <dbReference type="ARBA" id="ARBA00022801"/>
    </source>
</evidence>
<evidence type="ECO:0000313" key="10">
    <source>
        <dbReference type="Proteomes" id="UP000466345"/>
    </source>
</evidence>
<feature type="transmembrane region" description="Helical" evidence="7">
    <location>
        <begin position="81"/>
        <end position="100"/>
    </location>
</feature>
<evidence type="ECO:0000256" key="1">
    <source>
        <dbReference type="ARBA" id="ARBA00004141"/>
    </source>
</evidence>